<dbReference type="InterPro" id="IPR036388">
    <property type="entry name" value="WH-like_DNA-bd_sf"/>
</dbReference>
<proteinExistence type="predicted"/>
<dbReference type="InterPro" id="IPR008640">
    <property type="entry name" value="Adhesin_Head_dom"/>
</dbReference>
<dbReference type="PANTHER" id="PTHR13029">
    <property type="match status" value="1"/>
</dbReference>
<dbReference type="Pfam" id="PF13884">
    <property type="entry name" value="Peptidase_S74"/>
    <property type="match status" value="1"/>
</dbReference>
<dbReference type="GO" id="GO:0003700">
    <property type="term" value="F:DNA-binding transcription factor activity"/>
    <property type="evidence" value="ECO:0007669"/>
    <property type="project" value="TreeGrafter"/>
</dbReference>
<dbReference type="PANTHER" id="PTHR13029:SF18">
    <property type="entry name" value="MYELIN REGULATORY FACTOR HOMOLOG 1"/>
    <property type="match status" value="1"/>
</dbReference>
<dbReference type="GO" id="GO:0005789">
    <property type="term" value="C:endoplasmic reticulum membrane"/>
    <property type="evidence" value="ECO:0007669"/>
    <property type="project" value="TreeGrafter"/>
</dbReference>
<dbReference type="Gene3D" id="2.150.10.10">
    <property type="entry name" value="Serralysin-like metalloprotease, C-terminal"/>
    <property type="match status" value="2"/>
</dbReference>
<dbReference type="CDD" id="cd12820">
    <property type="entry name" value="LbR_YadA-like"/>
    <property type="match status" value="1"/>
</dbReference>
<name>A0A644UQ84_9ZZZZ</name>
<dbReference type="GO" id="GO:0016540">
    <property type="term" value="P:protein autoprocessing"/>
    <property type="evidence" value="ECO:0007669"/>
    <property type="project" value="TreeGrafter"/>
</dbReference>
<sequence length="452" mass="48462">MKPPVLVISFTLIAAAITINSFAQGVMISNDPAPPAPSALLHTLGLASGEGNVLFTGEYKSIISNQGDPPASGPGTRMMWYPDKAAFRVGRALETNWDKVNIGNYSFAAGLSTTASGSQSVAMGSQNVASGDFSFAFGNQTNASGFNSFTFGFNTDATANYSTAWGTYTNAFGDHSTAWGVGSTASAYYSTAWGQNTVAPSLVETALGRYNTSYTPAGGVFDWNSADRLFSIGNGTSTTNRSDAFVLMKSGNIGVGVSAPEARLHIRFNSATGTGHLLVEESNNSSDGSRISFKNTGRPSNFWDLYGLTASTNTGAYFNFFYQGTGDILSLRGNGNATLMGTLTQNSDERLKENIRKLGDPLTSLKKLNGYHFNWKDTNRDAALQTGLLAQEVEKIFPELVSETADGIKGVNYIGLIPYLLEAVKELKSENEQLRSDYNALKRKIENQPHIR</sequence>
<dbReference type="Pfam" id="PF05658">
    <property type="entry name" value="YadA_head"/>
    <property type="match status" value="3"/>
</dbReference>
<dbReference type="GO" id="GO:0045893">
    <property type="term" value="P:positive regulation of DNA-templated transcription"/>
    <property type="evidence" value="ECO:0007669"/>
    <property type="project" value="TreeGrafter"/>
</dbReference>
<reference evidence="2" key="1">
    <citation type="submission" date="2019-08" db="EMBL/GenBank/DDBJ databases">
        <authorList>
            <person name="Kucharzyk K."/>
            <person name="Murdoch R.W."/>
            <person name="Higgins S."/>
            <person name="Loffler F."/>
        </authorList>
    </citation>
    <scope>NUCLEOTIDE SEQUENCE</scope>
</reference>
<dbReference type="InterPro" id="IPR011049">
    <property type="entry name" value="Serralysin-like_metalloprot_C"/>
</dbReference>
<feature type="domain" description="Peptidase S74" evidence="1">
    <location>
        <begin position="347"/>
        <end position="438"/>
    </location>
</feature>
<dbReference type="EMBL" id="VSSQ01000146">
    <property type="protein sequence ID" value="MPL81187.1"/>
    <property type="molecule type" value="Genomic_DNA"/>
</dbReference>
<organism evidence="2">
    <name type="scientific">bioreactor metagenome</name>
    <dbReference type="NCBI Taxonomy" id="1076179"/>
    <lineage>
        <taxon>unclassified sequences</taxon>
        <taxon>metagenomes</taxon>
        <taxon>ecological metagenomes</taxon>
    </lineage>
</organism>
<evidence type="ECO:0000259" key="1">
    <source>
        <dbReference type="PROSITE" id="PS51688"/>
    </source>
</evidence>
<protein>
    <recommendedName>
        <fullName evidence="1">Peptidase S74 domain-containing protein</fullName>
    </recommendedName>
</protein>
<dbReference type="PROSITE" id="PS51688">
    <property type="entry name" value="ICA"/>
    <property type="match status" value="1"/>
</dbReference>
<dbReference type="Gene3D" id="1.10.10.10">
    <property type="entry name" value="Winged helix-like DNA-binding domain superfamily/Winged helix DNA-binding domain"/>
    <property type="match status" value="1"/>
</dbReference>
<evidence type="ECO:0000313" key="2">
    <source>
        <dbReference type="EMBL" id="MPL81187.1"/>
    </source>
</evidence>
<accession>A0A644UQ84</accession>
<gene>
    <name evidence="2" type="ORF">SDC9_27101</name>
</gene>
<dbReference type="GO" id="GO:0005634">
    <property type="term" value="C:nucleus"/>
    <property type="evidence" value="ECO:0007669"/>
    <property type="project" value="TreeGrafter"/>
</dbReference>
<dbReference type="GO" id="GO:0043565">
    <property type="term" value="F:sequence-specific DNA binding"/>
    <property type="evidence" value="ECO:0007669"/>
    <property type="project" value="TreeGrafter"/>
</dbReference>
<dbReference type="InterPro" id="IPR051577">
    <property type="entry name" value="MRF-like"/>
</dbReference>
<dbReference type="GO" id="GO:0019867">
    <property type="term" value="C:outer membrane"/>
    <property type="evidence" value="ECO:0007669"/>
    <property type="project" value="InterPro"/>
</dbReference>
<dbReference type="InterPro" id="IPR030392">
    <property type="entry name" value="S74_ICA"/>
</dbReference>
<dbReference type="SUPFAM" id="SSF101967">
    <property type="entry name" value="Adhesin YadA, collagen-binding domain"/>
    <property type="match status" value="1"/>
</dbReference>
<dbReference type="AlphaFoldDB" id="A0A644UQ84"/>
<comment type="caution">
    <text evidence="2">The sequence shown here is derived from an EMBL/GenBank/DDBJ whole genome shotgun (WGS) entry which is preliminary data.</text>
</comment>